<dbReference type="Proteomes" id="UP000007319">
    <property type="component" value="Plasmid AZOBR_p2"/>
</dbReference>
<feature type="region of interest" description="Disordered" evidence="1">
    <location>
        <begin position="1"/>
        <end position="192"/>
    </location>
</feature>
<feature type="compositionally biased region" description="Basic and acidic residues" evidence="1">
    <location>
        <begin position="129"/>
        <end position="142"/>
    </location>
</feature>
<reference evidence="2 3" key="1">
    <citation type="journal article" date="2011" name="PLoS Genet.">
        <title>Azospirillum genomes reveal transition of bacteria from aquatic to terrestrial environments.</title>
        <authorList>
            <person name="Wisniewski-Dye F."/>
            <person name="Borziak K."/>
            <person name="Khalsa-Moyers G."/>
            <person name="Alexandre G."/>
            <person name="Sukharnikov L.O."/>
            <person name="Wuichet K."/>
            <person name="Hurst G.B."/>
            <person name="McDonald W.H."/>
            <person name="Robertson J.S."/>
            <person name="Barbe V."/>
            <person name="Calteau A."/>
            <person name="Rouy Z."/>
            <person name="Mangenot S."/>
            <person name="Prigent-Combaret C."/>
            <person name="Normand P."/>
            <person name="Boyer M."/>
            <person name="Siguier P."/>
            <person name="Dessaux Y."/>
            <person name="Elmerich C."/>
            <person name="Condemine G."/>
            <person name="Krishnen G."/>
            <person name="Kennedy I."/>
            <person name="Paterson A.H."/>
            <person name="Gonzalez V."/>
            <person name="Mavingui P."/>
            <person name="Zhulin I.B."/>
        </authorList>
    </citation>
    <scope>NUCLEOTIDE SEQUENCE [LARGE SCALE GENOMIC DNA]</scope>
    <source>
        <strain evidence="2 3">Sp245</strain>
    </source>
</reference>
<geneLocation type="plasmid" evidence="2 3">
    <name>AZOBR_p2</name>
</geneLocation>
<evidence type="ECO:0000256" key="1">
    <source>
        <dbReference type="SAM" id="MobiDB-lite"/>
    </source>
</evidence>
<evidence type="ECO:0000313" key="3">
    <source>
        <dbReference type="Proteomes" id="UP000007319"/>
    </source>
</evidence>
<name>A0A9P1JXC0_9PROT</name>
<gene>
    <name evidence="2" type="ORF">AZOBR_p220062</name>
</gene>
<keyword evidence="3" id="KW-1185">Reference proteome</keyword>
<feature type="compositionally biased region" description="Basic and acidic residues" evidence="1">
    <location>
        <begin position="69"/>
        <end position="84"/>
    </location>
</feature>
<accession>A0A9P1JXC0</accession>
<organism evidence="2 3">
    <name type="scientific">Azospirillum baldaniorum</name>
    <dbReference type="NCBI Taxonomy" id="1064539"/>
    <lineage>
        <taxon>Bacteria</taxon>
        <taxon>Pseudomonadati</taxon>
        <taxon>Pseudomonadota</taxon>
        <taxon>Alphaproteobacteria</taxon>
        <taxon>Rhodospirillales</taxon>
        <taxon>Azospirillaceae</taxon>
        <taxon>Azospirillum</taxon>
    </lineage>
</organism>
<dbReference type="AlphaFoldDB" id="A0A9P1JXC0"/>
<keyword evidence="2" id="KW-0614">Plasmid</keyword>
<protein>
    <submittedName>
        <fullName evidence="2">Uncharacterized protein</fullName>
    </submittedName>
</protein>
<sequence>MAGHADRAGRRLPAARRADLGARRRPSGGGAGPGPPPVARARHRGGRGAARREHGGPLLRRHRRPAGRAADRPRSPGRDHDARPAARHLRPADGGDPPSGQRAAGRAGALSVGKRAQSPPSPRIPSWPERTKQGADRPERRGPRAVGNARPEHPVPSRSGDPAAPRLREPVTREASHANPSRANHGFPDIIL</sequence>
<dbReference type="EMBL" id="HE577329">
    <property type="protein sequence ID" value="CCD01599.1"/>
    <property type="molecule type" value="Genomic_DNA"/>
</dbReference>
<feature type="compositionally biased region" description="Basic and acidic residues" evidence="1">
    <location>
        <begin position="166"/>
        <end position="176"/>
    </location>
</feature>
<evidence type="ECO:0000313" key="2">
    <source>
        <dbReference type="EMBL" id="CCD01599.1"/>
    </source>
</evidence>
<proteinExistence type="predicted"/>
<dbReference type="KEGG" id="abs:AZOBR_p220062"/>